<gene>
    <name evidence="1" type="ORF">E7Z59_02285</name>
</gene>
<dbReference type="CDD" id="cd08916">
    <property type="entry name" value="TrHb3_P"/>
    <property type="match status" value="1"/>
</dbReference>
<dbReference type="EMBL" id="SSMC01000001">
    <property type="protein sequence ID" value="THD69179.1"/>
    <property type="molecule type" value="Genomic_DNA"/>
</dbReference>
<proteinExistence type="predicted"/>
<dbReference type="OrthoDB" id="25954at2"/>
<evidence type="ECO:0000313" key="2">
    <source>
        <dbReference type="Proteomes" id="UP000305939"/>
    </source>
</evidence>
<dbReference type="GO" id="GO:0019825">
    <property type="term" value="F:oxygen binding"/>
    <property type="evidence" value="ECO:0007669"/>
    <property type="project" value="InterPro"/>
</dbReference>
<keyword evidence="2" id="KW-1185">Reference proteome</keyword>
<accession>A0A4S3M3B0</accession>
<dbReference type="SUPFAM" id="SSF46458">
    <property type="entry name" value="Globin-like"/>
    <property type="match status" value="1"/>
</dbReference>
<dbReference type="InterPro" id="IPR012292">
    <property type="entry name" value="Globin/Proto"/>
</dbReference>
<dbReference type="RefSeq" id="WP_136334669.1">
    <property type="nucleotide sequence ID" value="NZ_QXMP01000001.1"/>
</dbReference>
<sequence>MNHKKHDIASREDVQLLVHRFYDRIRNHEALGPFFNSTVQNWAEHLELLTNFWDSQLFLNRNYTGDPVKAHIHVDKVFGHTITMEHFGWWLEVWVATIDDLFDGERAWIAKNRARKMATMLFLKIYESRKTSS</sequence>
<evidence type="ECO:0000313" key="1">
    <source>
        <dbReference type="EMBL" id="THD69179.1"/>
    </source>
</evidence>
<dbReference type="AlphaFoldDB" id="A0A4S3M3B0"/>
<reference evidence="1 2" key="1">
    <citation type="submission" date="2019-04" db="EMBL/GenBank/DDBJ databases">
        <title>Draft genome sequence of Robertkochia marina CC-AMO-30D.</title>
        <authorList>
            <person name="Hameed A."/>
            <person name="Lin S.-Y."/>
            <person name="Shahina M."/>
            <person name="Lai W.-A."/>
            <person name="Young C.-C."/>
        </authorList>
    </citation>
    <scope>NUCLEOTIDE SEQUENCE [LARGE SCALE GENOMIC DNA]</scope>
    <source>
        <strain evidence="1 2">CC-AMO-30D</strain>
    </source>
</reference>
<dbReference type="GO" id="GO:0020037">
    <property type="term" value="F:heme binding"/>
    <property type="evidence" value="ECO:0007669"/>
    <property type="project" value="InterPro"/>
</dbReference>
<organism evidence="1 2">
    <name type="scientific">Robertkochia marina</name>
    <dbReference type="NCBI Taxonomy" id="1227945"/>
    <lineage>
        <taxon>Bacteria</taxon>
        <taxon>Pseudomonadati</taxon>
        <taxon>Bacteroidota</taxon>
        <taxon>Flavobacteriia</taxon>
        <taxon>Flavobacteriales</taxon>
        <taxon>Flavobacteriaceae</taxon>
        <taxon>Robertkochia</taxon>
    </lineage>
</organism>
<dbReference type="InterPro" id="IPR009050">
    <property type="entry name" value="Globin-like_sf"/>
</dbReference>
<dbReference type="Gene3D" id="1.10.490.10">
    <property type="entry name" value="Globins"/>
    <property type="match status" value="1"/>
</dbReference>
<protein>
    <submittedName>
        <fullName evidence="1">Group III truncated hemoglobin</fullName>
    </submittedName>
</protein>
<comment type="caution">
    <text evidence="1">The sequence shown here is derived from an EMBL/GenBank/DDBJ whole genome shotgun (WGS) entry which is preliminary data.</text>
</comment>
<dbReference type="Proteomes" id="UP000305939">
    <property type="component" value="Unassembled WGS sequence"/>
</dbReference>
<name>A0A4S3M3B0_9FLAO</name>